<gene>
    <name evidence="1" type="ORF">FM21_35205</name>
</gene>
<evidence type="ECO:0000313" key="1">
    <source>
        <dbReference type="EMBL" id="KFG71503.1"/>
    </source>
</evidence>
<dbReference type="Proteomes" id="UP000029095">
    <property type="component" value="Unassembled WGS sequence"/>
</dbReference>
<keyword evidence="2" id="KW-1185">Reference proteome</keyword>
<organism evidence="1 2">
    <name type="scientific">Streptomyces mutabilis</name>
    <dbReference type="NCBI Taxonomy" id="67332"/>
    <lineage>
        <taxon>Bacteria</taxon>
        <taxon>Bacillati</taxon>
        <taxon>Actinomycetota</taxon>
        <taxon>Actinomycetes</taxon>
        <taxon>Kitasatosporales</taxon>
        <taxon>Streptomycetaceae</taxon>
        <taxon>Streptomyces</taxon>
    </lineage>
</organism>
<dbReference type="HOGENOM" id="CLU_2083572_0_0_11"/>
<comment type="caution">
    <text evidence="1">The sequence shown here is derived from an EMBL/GenBank/DDBJ whole genome shotgun (WGS) entry which is preliminary data.</text>
</comment>
<dbReference type="RefSeq" id="WP_043386066.1">
    <property type="nucleotide sequence ID" value="NZ_KN039950.1"/>
</dbReference>
<evidence type="ECO:0000313" key="2">
    <source>
        <dbReference type="Proteomes" id="UP000029095"/>
    </source>
</evidence>
<dbReference type="EMBL" id="JNFQ01000007">
    <property type="protein sequence ID" value="KFG71503.1"/>
    <property type="molecule type" value="Genomic_DNA"/>
</dbReference>
<proteinExistence type="predicted"/>
<dbReference type="STRING" id="1915400.FM21_35205"/>
<protein>
    <submittedName>
        <fullName evidence="1">Uncharacterized protein</fullName>
    </submittedName>
</protein>
<sequence length="117" mass="13391">MSTTELRQPTDTRRIRNSAIRYASTPRWVATYEGDPVGGLQEGRRRVGLLVPRPDRMNGHAQIAFDHKGVLREFRIGQLPSGSHGAWWTAHANELPREQWQAIRAFYDQLLAKAQSR</sequence>
<reference evidence="1 2" key="1">
    <citation type="submission" date="2014-05" db="EMBL/GenBank/DDBJ databases">
        <title>Complete genome sequence of the Streptomyces mutabilis TRM45540.</title>
        <authorList>
            <person name="Luo X."/>
            <person name="Zhang L."/>
        </authorList>
    </citation>
    <scope>NUCLEOTIDE SEQUENCE [LARGE SCALE GENOMIC DNA]</scope>
    <source>
        <strain evidence="1 2">TRM45540</strain>
    </source>
</reference>
<dbReference type="AlphaFoldDB" id="A0A086MRI5"/>
<name>A0A086MRI5_9ACTN</name>
<accession>A0A086MRI5</accession>